<feature type="compositionally biased region" description="Acidic residues" evidence="2">
    <location>
        <begin position="81"/>
        <end position="90"/>
    </location>
</feature>
<dbReference type="AlphaFoldDB" id="A0A0D0C4W1"/>
<keyword evidence="1" id="KW-0175">Coiled coil</keyword>
<protein>
    <submittedName>
        <fullName evidence="3">Uncharacterized protein</fullName>
    </submittedName>
</protein>
<dbReference type="HOGENOM" id="CLU_1294542_0_0_1"/>
<evidence type="ECO:0000256" key="2">
    <source>
        <dbReference type="SAM" id="MobiDB-lite"/>
    </source>
</evidence>
<feature type="region of interest" description="Disordered" evidence="2">
    <location>
        <begin position="38"/>
        <end position="107"/>
    </location>
</feature>
<gene>
    <name evidence="3" type="ORF">GYMLUDRAFT_266280</name>
</gene>
<feature type="compositionally biased region" description="Acidic residues" evidence="2">
    <location>
        <begin position="52"/>
        <end position="64"/>
    </location>
</feature>
<dbReference type="EMBL" id="KN834985">
    <property type="protein sequence ID" value="KIK49828.1"/>
    <property type="molecule type" value="Genomic_DNA"/>
</dbReference>
<organism evidence="3 4">
    <name type="scientific">Collybiopsis luxurians FD-317 M1</name>
    <dbReference type="NCBI Taxonomy" id="944289"/>
    <lineage>
        <taxon>Eukaryota</taxon>
        <taxon>Fungi</taxon>
        <taxon>Dikarya</taxon>
        <taxon>Basidiomycota</taxon>
        <taxon>Agaricomycotina</taxon>
        <taxon>Agaricomycetes</taxon>
        <taxon>Agaricomycetidae</taxon>
        <taxon>Agaricales</taxon>
        <taxon>Marasmiineae</taxon>
        <taxon>Omphalotaceae</taxon>
        <taxon>Collybiopsis</taxon>
        <taxon>Collybiopsis luxurians</taxon>
    </lineage>
</organism>
<evidence type="ECO:0000313" key="3">
    <source>
        <dbReference type="EMBL" id="KIK49828.1"/>
    </source>
</evidence>
<feature type="coiled-coil region" evidence="1">
    <location>
        <begin position="165"/>
        <end position="199"/>
    </location>
</feature>
<name>A0A0D0C4W1_9AGAR</name>
<keyword evidence="4" id="KW-1185">Reference proteome</keyword>
<evidence type="ECO:0000256" key="1">
    <source>
        <dbReference type="SAM" id="Coils"/>
    </source>
</evidence>
<evidence type="ECO:0000313" key="4">
    <source>
        <dbReference type="Proteomes" id="UP000053593"/>
    </source>
</evidence>
<sequence>MTLLSSTVSKRHESALNPYATPVHLKHSKLAWDCEESIVPSSQSPELIPVCEDSDSSTEPESEPSEPQSLNPPGSGCPSLAEDEAVDSTDETLLGGSPATPVKARWDDPKLISGGTYKPRALIRRAPPGLLSPQSVTSQYRAYHSKLASRCQILELSLHTASLARKLAEKDRDFAQERCAVLETENECLRSQIDSLRKNIHAAGLNMLHLGQQ</sequence>
<accession>A0A0D0C4W1</accession>
<dbReference type="Proteomes" id="UP000053593">
    <property type="component" value="Unassembled WGS sequence"/>
</dbReference>
<reference evidence="3 4" key="1">
    <citation type="submission" date="2014-04" db="EMBL/GenBank/DDBJ databases">
        <title>Evolutionary Origins and Diversification of the Mycorrhizal Mutualists.</title>
        <authorList>
            <consortium name="DOE Joint Genome Institute"/>
            <consortium name="Mycorrhizal Genomics Consortium"/>
            <person name="Kohler A."/>
            <person name="Kuo A."/>
            <person name="Nagy L.G."/>
            <person name="Floudas D."/>
            <person name="Copeland A."/>
            <person name="Barry K.W."/>
            <person name="Cichocki N."/>
            <person name="Veneault-Fourrey C."/>
            <person name="LaButti K."/>
            <person name="Lindquist E.A."/>
            <person name="Lipzen A."/>
            <person name="Lundell T."/>
            <person name="Morin E."/>
            <person name="Murat C."/>
            <person name="Riley R."/>
            <person name="Ohm R."/>
            <person name="Sun H."/>
            <person name="Tunlid A."/>
            <person name="Henrissat B."/>
            <person name="Grigoriev I.V."/>
            <person name="Hibbett D.S."/>
            <person name="Martin F."/>
        </authorList>
    </citation>
    <scope>NUCLEOTIDE SEQUENCE [LARGE SCALE GENOMIC DNA]</scope>
    <source>
        <strain evidence="3 4">FD-317 M1</strain>
    </source>
</reference>
<dbReference type="OrthoDB" id="3117836at2759"/>
<proteinExistence type="predicted"/>